<keyword evidence="2" id="KW-1185">Reference proteome</keyword>
<protein>
    <submittedName>
        <fullName evidence="1">Uncharacterized protein</fullName>
    </submittedName>
</protein>
<dbReference type="AlphaFoldDB" id="A0A6N9T7S4"/>
<reference evidence="1 2" key="1">
    <citation type="submission" date="2020-01" db="EMBL/GenBank/DDBJ databases">
        <title>Jiella pacifica sp. nov.</title>
        <authorList>
            <person name="Xue Z."/>
            <person name="Zhu S."/>
            <person name="Chen J."/>
            <person name="Yang J."/>
        </authorList>
    </citation>
    <scope>NUCLEOTIDE SEQUENCE [LARGE SCALE GENOMIC DNA]</scope>
    <source>
        <strain evidence="1 2">40Bstr34</strain>
    </source>
</reference>
<gene>
    <name evidence="1" type="ORF">GTK09_23155</name>
</gene>
<dbReference type="EMBL" id="JAAAMG010000027">
    <property type="protein sequence ID" value="NDW07320.1"/>
    <property type="molecule type" value="Genomic_DNA"/>
</dbReference>
<name>A0A6N9T7S4_9HYPH</name>
<accession>A0A6N9T7S4</accession>
<evidence type="ECO:0000313" key="1">
    <source>
        <dbReference type="EMBL" id="NDW07320.1"/>
    </source>
</evidence>
<evidence type="ECO:0000313" key="2">
    <source>
        <dbReference type="Proteomes" id="UP000469011"/>
    </source>
</evidence>
<sequence>MKHQDALARLVVQASDHGQVILASHSEPLIRAIRSEGDATEIHLKKSFGEIGAPGVDAPRWRWPKR</sequence>
<proteinExistence type="predicted"/>
<organism evidence="1 2">
    <name type="scientific">Jiella pacifica</name>
    <dbReference type="NCBI Taxonomy" id="2696469"/>
    <lineage>
        <taxon>Bacteria</taxon>
        <taxon>Pseudomonadati</taxon>
        <taxon>Pseudomonadota</taxon>
        <taxon>Alphaproteobacteria</taxon>
        <taxon>Hyphomicrobiales</taxon>
        <taxon>Aurantimonadaceae</taxon>
        <taxon>Jiella</taxon>
    </lineage>
</organism>
<dbReference type="Proteomes" id="UP000469011">
    <property type="component" value="Unassembled WGS sequence"/>
</dbReference>
<comment type="caution">
    <text evidence="1">The sequence shown here is derived from an EMBL/GenBank/DDBJ whole genome shotgun (WGS) entry which is preliminary data.</text>
</comment>